<dbReference type="AlphaFoldDB" id="A0A6A4HBT0"/>
<evidence type="ECO:0000313" key="1">
    <source>
        <dbReference type="EMBL" id="KAE9394697.1"/>
    </source>
</evidence>
<gene>
    <name evidence="1" type="ORF">BT96DRAFT_998300</name>
</gene>
<organism evidence="1 2">
    <name type="scientific">Gymnopus androsaceus JB14</name>
    <dbReference type="NCBI Taxonomy" id="1447944"/>
    <lineage>
        <taxon>Eukaryota</taxon>
        <taxon>Fungi</taxon>
        <taxon>Dikarya</taxon>
        <taxon>Basidiomycota</taxon>
        <taxon>Agaricomycotina</taxon>
        <taxon>Agaricomycetes</taxon>
        <taxon>Agaricomycetidae</taxon>
        <taxon>Agaricales</taxon>
        <taxon>Marasmiineae</taxon>
        <taxon>Omphalotaceae</taxon>
        <taxon>Gymnopus</taxon>
    </lineage>
</organism>
<evidence type="ECO:0000313" key="2">
    <source>
        <dbReference type="Proteomes" id="UP000799118"/>
    </source>
</evidence>
<proteinExistence type="predicted"/>
<dbReference type="Proteomes" id="UP000799118">
    <property type="component" value="Unassembled WGS sequence"/>
</dbReference>
<keyword evidence="2" id="KW-1185">Reference proteome</keyword>
<name>A0A6A4HBT0_9AGAR</name>
<reference evidence="1" key="1">
    <citation type="journal article" date="2019" name="Environ. Microbiol.">
        <title>Fungal ecological strategies reflected in gene transcription - a case study of two litter decomposers.</title>
        <authorList>
            <person name="Barbi F."/>
            <person name="Kohler A."/>
            <person name="Barry K."/>
            <person name="Baskaran P."/>
            <person name="Daum C."/>
            <person name="Fauchery L."/>
            <person name="Ihrmark K."/>
            <person name="Kuo A."/>
            <person name="LaButti K."/>
            <person name="Lipzen A."/>
            <person name="Morin E."/>
            <person name="Grigoriev I.V."/>
            <person name="Henrissat B."/>
            <person name="Lindahl B."/>
            <person name="Martin F."/>
        </authorList>
    </citation>
    <scope>NUCLEOTIDE SEQUENCE</scope>
    <source>
        <strain evidence="1">JB14</strain>
    </source>
</reference>
<sequence length="107" mass="12142">MILRKPKYSDDNVHIEPVYQRSEALPHHIVSEPPVYPHVDFNELQSPQSRWGAGMNTGMDLPFGSVGMAFQMGMEMDGNVRLSPALPLPRELSMRSIVQEDSVLHWI</sequence>
<protein>
    <submittedName>
        <fullName evidence="1">Uncharacterized protein</fullName>
    </submittedName>
</protein>
<dbReference type="EMBL" id="ML769545">
    <property type="protein sequence ID" value="KAE9394697.1"/>
    <property type="molecule type" value="Genomic_DNA"/>
</dbReference>
<accession>A0A6A4HBT0</accession>